<dbReference type="Proteomes" id="UP000278807">
    <property type="component" value="Unassembled WGS sequence"/>
</dbReference>
<dbReference type="InterPro" id="IPR012677">
    <property type="entry name" value="Nucleotide-bd_a/b_plait_sf"/>
</dbReference>
<dbReference type="OrthoDB" id="5382468at2759"/>
<dbReference type="InterPro" id="IPR047131">
    <property type="entry name" value="RBFOX1-like"/>
</dbReference>
<evidence type="ECO:0000256" key="1">
    <source>
        <dbReference type="ARBA" id="ARBA00004123"/>
    </source>
</evidence>
<protein>
    <submittedName>
        <fullName evidence="14">RRM domain-containing protein</fullName>
    </submittedName>
</protein>
<name>A0A0R3TXL2_RODNA</name>
<dbReference type="PANTHER" id="PTHR15597:SF22">
    <property type="entry name" value="RNA-BINDING FOX PROTEIN 1, ISOFORM H"/>
    <property type="match status" value="1"/>
</dbReference>
<keyword evidence="6" id="KW-0508">mRNA splicing</keyword>
<dbReference type="PROSITE" id="PS50102">
    <property type="entry name" value="RRM"/>
    <property type="match status" value="1"/>
</dbReference>
<evidence type="ECO:0000256" key="10">
    <source>
        <dbReference type="SAM" id="Phobius"/>
    </source>
</evidence>
<dbReference type="AlphaFoldDB" id="A0A0R3TXL2"/>
<dbReference type="SUPFAM" id="SSF54928">
    <property type="entry name" value="RNA-binding domain, RBD"/>
    <property type="match status" value="1"/>
</dbReference>
<keyword evidence="10" id="KW-0812">Transmembrane</keyword>
<dbReference type="GO" id="GO:0006397">
    <property type="term" value="P:mRNA processing"/>
    <property type="evidence" value="ECO:0007669"/>
    <property type="project" value="UniProtKB-KW"/>
</dbReference>
<dbReference type="Pfam" id="PF00076">
    <property type="entry name" value="RRM_1"/>
    <property type="match status" value="1"/>
</dbReference>
<evidence type="ECO:0000256" key="7">
    <source>
        <dbReference type="ARBA" id="ARBA00023242"/>
    </source>
</evidence>
<evidence type="ECO:0000259" key="11">
    <source>
        <dbReference type="PROSITE" id="PS50102"/>
    </source>
</evidence>
<keyword evidence="13" id="KW-1185">Reference proteome</keyword>
<organism evidence="14">
    <name type="scientific">Rodentolepis nana</name>
    <name type="common">Dwarf tapeworm</name>
    <name type="synonym">Hymenolepis nana</name>
    <dbReference type="NCBI Taxonomy" id="102285"/>
    <lineage>
        <taxon>Eukaryota</taxon>
        <taxon>Metazoa</taxon>
        <taxon>Spiralia</taxon>
        <taxon>Lophotrochozoa</taxon>
        <taxon>Platyhelminthes</taxon>
        <taxon>Cestoda</taxon>
        <taxon>Eucestoda</taxon>
        <taxon>Cyclophyllidea</taxon>
        <taxon>Hymenolepididae</taxon>
        <taxon>Rodentolepis</taxon>
    </lineage>
</organism>
<evidence type="ECO:0000256" key="8">
    <source>
        <dbReference type="PROSITE-ProRule" id="PRU00176"/>
    </source>
</evidence>
<feature type="transmembrane region" description="Helical" evidence="10">
    <location>
        <begin position="12"/>
        <end position="33"/>
    </location>
</feature>
<keyword evidence="5 8" id="KW-0694">RNA-binding</keyword>
<gene>
    <name evidence="12" type="ORF">HNAJ_LOCUS12585</name>
</gene>
<feature type="compositionally biased region" description="Low complexity" evidence="9">
    <location>
        <begin position="110"/>
        <end position="127"/>
    </location>
</feature>
<dbReference type="PANTHER" id="PTHR15597">
    <property type="entry name" value="ATAXIN 2-BINDING PROTEIN 1-RELATED"/>
    <property type="match status" value="1"/>
</dbReference>
<proteinExistence type="predicted"/>
<keyword evidence="10" id="KW-0472">Membrane</keyword>
<evidence type="ECO:0000256" key="5">
    <source>
        <dbReference type="ARBA" id="ARBA00022884"/>
    </source>
</evidence>
<keyword evidence="10" id="KW-1133">Transmembrane helix</keyword>
<sequence>MIGLIRKGRRRLLAFYNVCAATSSGYTSHIYILPTFYTAQSPSSVLVPFSPDRKMDFLHSVTNPVLGAGNLLFFPAPIVNTLDPTTTTTQSLLQSANPTTIGKVGSAEMSAQSTSTPASATPSTTTPVTTIDTTLVAKPTTAVQDSDVGTQHNAATSLLQSMRIHGLLAHGASKNSEFASGCEAPAEKSIKLEDTTEAGHPIDSNSERIDSQPTTDEVRNPASVSATAPPSNPSVTSTISGNTLVSSNSLTPIASTGPKRLHVSNIPFRYREADLRQLLGSFGTILDVEIIFNERGSKGFGFVTFATPEEADKARESLNGTIVEGRKIEINNATARVMTKKKSEAPTLMKTATTLRGIRNALPPTVTNAAALAAAIRGCSTLGGLGTTGLVAAGNNVSAAMSQGTNQALLAAATATYNPSALYLASADPTAALLAQYAAAINAAAAAGTMPMAMQAPSQSAAHFLAASFPWYGATSDLELQQRIQQQQQVQAQQQAQAAQQSAAALAAANLAAVGLGGAQGASGNPGAVTPTANPFAAAMLRAFGGNSAAGATIPQATSTQQQQQSAVASANAAGATASSPITSVAGSNSTAAAVGTSNNQAAMAALAAAANQQYV</sequence>
<keyword evidence="7" id="KW-0539">Nucleus</keyword>
<evidence type="ECO:0000313" key="12">
    <source>
        <dbReference type="EMBL" id="VDO13499.1"/>
    </source>
</evidence>
<keyword evidence="4" id="KW-0507">mRNA processing</keyword>
<dbReference type="InterPro" id="IPR035979">
    <property type="entry name" value="RBD_domain_sf"/>
</dbReference>
<evidence type="ECO:0000256" key="2">
    <source>
        <dbReference type="ARBA" id="ARBA00004496"/>
    </source>
</evidence>
<feature type="region of interest" description="Disordered" evidence="9">
    <location>
        <begin position="188"/>
        <end position="241"/>
    </location>
</feature>
<accession>A0A0R3TXL2</accession>
<keyword evidence="3" id="KW-0963">Cytoplasm</keyword>
<reference evidence="14" key="1">
    <citation type="submission" date="2017-02" db="UniProtKB">
        <authorList>
            <consortium name="WormBaseParasite"/>
        </authorList>
    </citation>
    <scope>IDENTIFICATION</scope>
</reference>
<dbReference type="FunFam" id="3.30.70.330:FF:000375">
    <property type="entry name" value="RNA binding fox-1 homolog 1"/>
    <property type="match status" value="1"/>
</dbReference>
<dbReference type="CDD" id="cd12407">
    <property type="entry name" value="RRM_FOX1_like"/>
    <property type="match status" value="1"/>
</dbReference>
<dbReference type="GO" id="GO:0007399">
    <property type="term" value="P:nervous system development"/>
    <property type="evidence" value="ECO:0007669"/>
    <property type="project" value="InterPro"/>
</dbReference>
<dbReference type="GO" id="GO:0003729">
    <property type="term" value="F:mRNA binding"/>
    <property type="evidence" value="ECO:0007669"/>
    <property type="project" value="TreeGrafter"/>
</dbReference>
<evidence type="ECO:0000256" key="6">
    <source>
        <dbReference type="ARBA" id="ARBA00023187"/>
    </source>
</evidence>
<dbReference type="WBParaSite" id="HNAJ_0001260701-mRNA-1">
    <property type="protein sequence ID" value="HNAJ_0001260701-mRNA-1"/>
    <property type="gene ID" value="HNAJ_0001260701"/>
</dbReference>
<dbReference type="STRING" id="102285.A0A0R3TXL2"/>
<reference evidence="12 13" key="2">
    <citation type="submission" date="2018-11" db="EMBL/GenBank/DDBJ databases">
        <authorList>
            <consortium name="Pathogen Informatics"/>
        </authorList>
    </citation>
    <scope>NUCLEOTIDE SEQUENCE [LARGE SCALE GENOMIC DNA]</scope>
</reference>
<evidence type="ECO:0000256" key="3">
    <source>
        <dbReference type="ARBA" id="ARBA00022490"/>
    </source>
</evidence>
<evidence type="ECO:0000256" key="9">
    <source>
        <dbReference type="SAM" id="MobiDB-lite"/>
    </source>
</evidence>
<dbReference type="Gene3D" id="3.30.70.330">
    <property type="match status" value="1"/>
</dbReference>
<evidence type="ECO:0000313" key="14">
    <source>
        <dbReference type="WBParaSite" id="HNAJ_0001260701-mRNA-1"/>
    </source>
</evidence>
<feature type="region of interest" description="Disordered" evidence="9">
    <location>
        <begin position="105"/>
        <end position="127"/>
    </location>
</feature>
<dbReference type="GO" id="GO:0008380">
    <property type="term" value="P:RNA splicing"/>
    <property type="evidence" value="ECO:0007669"/>
    <property type="project" value="UniProtKB-KW"/>
</dbReference>
<dbReference type="InterPro" id="IPR000504">
    <property type="entry name" value="RRM_dom"/>
</dbReference>
<dbReference type="InterPro" id="IPR034237">
    <property type="entry name" value="FOX1_RRM"/>
</dbReference>
<dbReference type="EMBL" id="UZAE01014459">
    <property type="protein sequence ID" value="VDO13499.1"/>
    <property type="molecule type" value="Genomic_DNA"/>
</dbReference>
<feature type="domain" description="RRM" evidence="11">
    <location>
        <begin position="259"/>
        <end position="335"/>
    </location>
</feature>
<dbReference type="GO" id="GO:0005737">
    <property type="term" value="C:cytoplasm"/>
    <property type="evidence" value="ECO:0007669"/>
    <property type="project" value="UniProtKB-SubCell"/>
</dbReference>
<evidence type="ECO:0000313" key="13">
    <source>
        <dbReference type="Proteomes" id="UP000278807"/>
    </source>
</evidence>
<dbReference type="GO" id="GO:0005634">
    <property type="term" value="C:nucleus"/>
    <property type="evidence" value="ECO:0007669"/>
    <property type="project" value="UniProtKB-SubCell"/>
</dbReference>
<dbReference type="GO" id="GO:0000381">
    <property type="term" value="P:regulation of alternative mRNA splicing, via spliceosome"/>
    <property type="evidence" value="ECO:0007669"/>
    <property type="project" value="InterPro"/>
</dbReference>
<feature type="compositionally biased region" description="Polar residues" evidence="9">
    <location>
        <begin position="222"/>
        <end position="241"/>
    </location>
</feature>
<dbReference type="SMART" id="SM00360">
    <property type="entry name" value="RRM"/>
    <property type="match status" value="1"/>
</dbReference>
<comment type="subcellular location">
    <subcellularLocation>
        <location evidence="2">Cytoplasm</location>
    </subcellularLocation>
    <subcellularLocation>
        <location evidence="1">Nucleus</location>
    </subcellularLocation>
</comment>
<evidence type="ECO:0000256" key="4">
    <source>
        <dbReference type="ARBA" id="ARBA00022664"/>
    </source>
</evidence>